<keyword evidence="3" id="KW-0472">Membrane</keyword>
<gene>
    <name evidence="6" type="ORF">VKT23_018038</name>
</gene>
<dbReference type="Pfam" id="PF07690">
    <property type="entry name" value="MFS_1"/>
    <property type="match status" value="1"/>
</dbReference>
<evidence type="ECO:0000259" key="5">
    <source>
        <dbReference type="PROSITE" id="PS50850"/>
    </source>
</evidence>
<accession>A0ABR1IQA2</accession>
<feature type="transmembrane region" description="Helical" evidence="3">
    <location>
        <begin position="299"/>
        <end position="319"/>
    </location>
</feature>
<comment type="similarity">
    <text evidence="2">Belongs to the major facilitator superfamily. Monocarboxylate porter (TC 2.A.1.13) family.</text>
</comment>
<feature type="transmembrane region" description="Helical" evidence="3">
    <location>
        <begin position="71"/>
        <end position="88"/>
    </location>
</feature>
<feature type="signal peptide" evidence="4">
    <location>
        <begin position="1"/>
        <end position="18"/>
    </location>
</feature>
<proteinExistence type="inferred from homology"/>
<organism evidence="6 7">
    <name type="scientific">Marasmiellus scandens</name>
    <dbReference type="NCBI Taxonomy" id="2682957"/>
    <lineage>
        <taxon>Eukaryota</taxon>
        <taxon>Fungi</taxon>
        <taxon>Dikarya</taxon>
        <taxon>Basidiomycota</taxon>
        <taxon>Agaricomycotina</taxon>
        <taxon>Agaricomycetes</taxon>
        <taxon>Agaricomycetidae</taxon>
        <taxon>Agaricales</taxon>
        <taxon>Marasmiineae</taxon>
        <taxon>Omphalotaceae</taxon>
        <taxon>Marasmiellus</taxon>
    </lineage>
</organism>
<dbReference type="PANTHER" id="PTHR11360:SF177">
    <property type="entry name" value="RIBOFLAVIN TRANSPORTER MCH5"/>
    <property type="match status" value="1"/>
</dbReference>
<feature type="transmembrane region" description="Helical" evidence="3">
    <location>
        <begin position="94"/>
        <end position="117"/>
    </location>
</feature>
<keyword evidence="3" id="KW-0812">Transmembrane</keyword>
<feature type="transmembrane region" description="Helical" evidence="3">
    <location>
        <begin position="129"/>
        <end position="148"/>
    </location>
</feature>
<evidence type="ECO:0000256" key="2">
    <source>
        <dbReference type="ARBA" id="ARBA00006727"/>
    </source>
</evidence>
<evidence type="ECO:0000256" key="4">
    <source>
        <dbReference type="SAM" id="SignalP"/>
    </source>
</evidence>
<dbReference type="SUPFAM" id="SSF103473">
    <property type="entry name" value="MFS general substrate transporter"/>
    <property type="match status" value="1"/>
</dbReference>
<comment type="caution">
    <text evidence="6">The sequence shown here is derived from an EMBL/GenBank/DDBJ whole genome shotgun (WGS) entry which is preliminary data.</text>
</comment>
<protein>
    <recommendedName>
        <fullName evidence="5">Major facilitator superfamily (MFS) profile domain-containing protein</fullName>
    </recommendedName>
</protein>
<feature type="chain" id="PRO_5046854721" description="Major facilitator superfamily (MFS) profile domain-containing protein" evidence="4">
    <location>
        <begin position="19"/>
        <end position="395"/>
    </location>
</feature>
<dbReference type="Proteomes" id="UP001498398">
    <property type="component" value="Unassembled WGS sequence"/>
</dbReference>
<feature type="transmembrane region" description="Helical" evidence="3">
    <location>
        <begin position="364"/>
        <end position="387"/>
    </location>
</feature>
<comment type="subcellular location">
    <subcellularLocation>
        <location evidence="1">Membrane</location>
        <topology evidence="1">Multi-pass membrane protein</topology>
    </subcellularLocation>
</comment>
<dbReference type="EMBL" id="JBANRG010000079">
    <property type="protein sequence ID" value="KAK7438425.1"/>
    <property type="molecule type" value="Genomic_DNA"/>
</dbReference>
<evidence type="ECO:0000256" key="3">
    <source>
        <dbReference type="SAM" id="Phobius"/>
    </source>
</evidence>
<dbReference type="InterPro" id="IPR050327">
    <property type="entry name" value="Proton-linked_MCT"/>
</dbReference>
<dbReference type="InterPro" id="IPR011701">
    <property type="entry name" value="MFS"/>
</dbReference>
<keyword evidence="3" id="KW-1133">Transmembrane helix</keyword>
<feature type="transmembrane region" description="Helical" evidence="3">
    <location>
        <begin position="160"/>
        <end position="180"/>
    </location>
</feature>
<feature type="transmembrane region" description="Helical" evidence="3">
    <location>
        <begin position="201"/>
        <end position="226"/>
    </location>
</feature>
<name>A0ABR1IQA2_9AGAR</name>
<dbReference type="Gene3D" id="1.20.1250.20">
    <property type="entry name" value="MFS general substrate transporter like domains"/>
    <property type="match status" value="1"/>
</dbReference>
<reference evidence="6 7" key="1">
    <citation type="submission" date="2024-01" db="EMBL/GenBank/DDBJ databases">
        <title>A draft genome for the cacao thread blight pathogen Marasmiellus scandens.</title>
        <authorList>
            <person name="Baruah I.K."/>
            <person name="Leung J."/>
            <person name="Bukari Y."/>
            <person name="Amoako-Attah I."/>
            <person name="Meinhardt L.W."/>
            <person name="Bailey B.A."/>
            <person name="Cohen S.P."/>
        </authorList>
    </citation>
    <scope>NUCLEOTIDE SEQUENCE [LARGE SCALE GENOMIC DNA]</scope>
    <source>
        <strain evidence="6 7">GH-19</strain>
    </source>
</reference>
<sequence length="395" mass="42316">MVLGLFMMLACSFGYLTSWGVFQSYYENPSNNILKSSSSSDIAWIGSTQTAMAYFMLLLSGPICDRGHFRAALIVGCIGIVLSTFLVAECHNYWHFILCQGVLSGISIGLSSGAAPVIIPQWFRQRRGLAFGVAYAGTPIGGILIPIIGRDLFPKIGFAWTMRVFGFIFLVLSVICCILARPPSLRNTTSSDSNILHRRLFTLKGLLYPPYVAYTISTFLVLMGLYTLPAYVGTTAMSLGLSESRAFYMVSVANGGSGIGRVGGGFLADKIGSLNVQFCALIISTAMTFAWPFAKTEAALLAITLFYGIGLGTYIALEADPVARMADPGDLGRLLGVMWALGGISSLLSLPVPAKVNKVYGTKAMGFYTGSMILGGALLLLLARFLVMKKLVAKA</sequence>
<evidence type="ECO:0000256" key="1">
    <source>
        <dbReference type="ARBA" id="ARBA00004141"/>
    </source>
</evidence>
<feature type="transmembrane region" description="Helical" evidence="3">
    <location>
        <begin position="274"/>
        <end position="293"/>
    </location>
</feature>
<feature type="transmembrane region" description="Helical" evidence="3">
    <location>
        <begin position="331"/>
        <end position="352"/>
    </location>
</feature>
<dbReference type="InterPro" id="IPR036259">
    <property type="entry name" value="MFS_trans_sf"/>
</dbReference>
<keyword evidence="4" id="KW-0732">Signal</keyword>
<dbReference type="InterPro" id="IPR020846">
    <property type="entry name" value="MFS_dom"/>
</dbReference>
<feature type="transmembrane region" description="Helical" evidence="3">
    <location>
        <begin position="42"/>
        <end position="59"/>
    </location>
</feature>
<evidence type="ECO:0000313" key="7">
    <source>
        <dbReference type="Proteomes" id="UP001498398"/>
    </source>
</evidence>
<dbReference type="PANTHER" id="PTHR11360">
    <property type="entry name" value="MONOCARBOXYLATE TRANSPORTER"/>
    <property type="match status" value="1"/>
</dbReference>
<feature type="domain" description="Major facilitator superfamily (MFS) profile" evidence="5">
    <location>
        <begin position="1"/>
        <end position="388"/>
    </location>
</feature>
<dbReference type="PROSITE" id="PS50850">
    <property type="entry name" value="MFS"/>
    <property type="match status" value="1"/>
</dbReference>
<evidence type="ECO:0000313" key="6">
    <source>
        <dbReference type="EMBL" id="KAK7438425.1"/>
    </source>
</evidence>
<keyword evidence="7" id="KW-1185">Reference proteome</keyword>